<keyword evidence="1" id="KW-0378">Hydrolase</keyword>
<dbReference type="InterPro" id="IPR013320">
    <property type="entry name" value="ConA-like_dom_sf"/>
</dbReference>
<keyword evidence="2" id="KW-0326">Glycosidase</keyword>
<dbReference type="EMBL" id="WJXA01000013">
    <property type="protein sequence ID" value="KAF7120659.1"/>
    <property type="molecule type" value="Genomic_DNA"/>
</dbReference>
<dbReference type="PROSITE" id="PS51762">
    <property type="entry name" value="GH16_2"/>
    <property type="match status" value="2"/>
</dbReference>
<feature type="compositionally biased region" description="Basic and acidic residues" evidence="4">
    <location>
        <begin position="375"/>
        <end position="388"/>
    </location>
</feature>
<evidence type="ECO:0000259" key="5">
    <source>
        <dbReference type="PROSITE" id="PS51762"/>
    </source>
</evidence>
<dbReference type="PANTHER" id="PTHR31062">
    <property type="entry name" value="XYLOGLUCAN ENDOTRANSGLUCOSYLASE/HYDROLASE PROTEIN 8-RELATED"/>
    <property type="match status" value="1"/>
</dbReference>
<feature type="active site" description="Proton donor" evidence="3">
    <location>
        <position position="93"/>
    </location>
</feature>
<evidence type="ECO:0000256" key="1">
    <source>
        <dbReference type="ARBA" id="ARBA00022801"/>
    </source>
</evidence>
<dbReference type="SUPFAM" id="SSF49899">
    <property type="entry name" value="Concanavalin A-like lectins/glucanases"/>
    <property type="match status" value="2"/>
</dbReference>
<evidence type="ECO:0000256" key="3">
    <source>
        <dbReference type="PIRSR" id="PIRSR608264-1"/>
    </source>
</evidence>
<comment type="caution">
    <text evidence="6">The sequence shown here is derived from an EMBL/GenBank/DDBJ whole genome shotgun (WGS) entry which is preliminary data.</text>
</comment>
<dbReference type="Pfam" id="PF00722">
    <property type="entry name" value="Glyco_hydro_16"/>
    <property type="match status" value="2"/>
</dbReference>
<dbReference type="Gene3D" id="2.60.120.200">
    <property type="match status" value="2"/>
</dbReference>
<dbReference type="OrthoDB" id="2015456at2759"/>
<dbReference type="PRINTS" id="PR00737">
    <property type="entry name" value="GLHYDRLASE16"/>
</dbReference>
<keyword evidence="7" id="KW-1185">Reference proteome</keyword>
<accession>A0A834FZQ9</accession>
<evidence type="ECO:0000313" key="6">
    <source>
        <dbReference type="EMBL" id="KAF7120659.1"/>
    </source>
</evidence>
<evidence type="ECO:0000256" key="2">
    <source>
        <dbReference type="ARBA" id="ARBA00023295"/>
    </source>
</evidence>
<feature type="domain" description="GH16" evidence="5">
    <location>
        <begin position="1"/>
        <end position="191"/>
    </location>
</feature>
<dbReference type="Proteomes" id="UP000626092">
    <property type="component" value="Unassembled WGS sequence"/>
</dbReference>
<dbReference type="InterPro" id="IPR008264">
    <property type="entry name" value="Beta_glucanase"/>
</dbReference>
<feature type="active site" description="Nucleophile" evidence="3">
    <location>
        <position position="89"/>
    </location>
</feature>
<dbReference type="InterPro" id="IPR000757">
    <property type="entry name" value="Beta-glucanase-like"/>
</dbReference>
<feature type="region of interest" description="Disordered" evidence="4">
    <location>
        <begin position="369"/>
        <end position="388"/>
    </location>
</feature>
<sequence>MVTFAQVDFTFDQTYEPSWGFNHLTVEEQGKQVQLLLDPSSGAGFRSKSAYCYGSFGIRMRTSDRKSKGVITSFYLISHQINSEGGHDELDFEFLDTNGGTLQTNVFASDKEGRAKLVHLGFDPSKDFHTYLILWTSQKVEFQVDGRSVRVFWNDGRKDFFSKPMMVEASIWNGTWAGEVDWTKAPFIGQYQSFSIDGHKTNTTLQCAGFQSKSAFCYGSFGIRMRTSDSKSKGVITSFYLISHQINSEGGHDELDFEFLDTNGTLQTNVFASDKGGREELVDLGFDPSKDFHTYLILWTSQKVEFQVDGRLVRVFSNDGRKDFFSKPMMVEASIWNGTWAGEVDWTKAPFIGQYQSFSIDGHKTNTTLQCDPLPNHERRIRSDRSSG</sequence>
<name>A0A834FZQ9_RHOSS</name>
<gene>
    <name evidence="6" type="ORF">RHSIM_Rhsim13G0046600</name>
</gene>
<evidence type="ECO:0000313" key="7">
    <source>
        <dbReference type="Proteomes" id="UP000626092"/>
    </source>
</evidence>
<dbReference type="AlphaFoldDB" id="A0A834FZQ9"/>
<dbReference type="GO" id="GO:0004553">
    <property type="term" value="F:hydrolase activity, hydrolyzing O-glycosyl compounds"/>
    <property type="evidence" value="ECO:0007669"/>
    <property type="project" value="InterPro"/>
</dbReference>
<protein>
    <recommendedName>
        <fullName evidence="5">GH16 domain-containing protein</fullName>
    </recommendedName>
</protein>
<dbReference type="GO" id="GO:0005975">
    <property type="term" value="P:carbohydrate metabolic process"/>
    <property type="evidence" value="ECO:0007669"/>
    <property type="project" value="InterPro"/>
</dbReference>
<proteinExistence type="predicted"/>
<reference evidence="6" key="1">
    <citation type="submission" date="2019-11" db="EMBL/GenBank/DDBJ databases">
        <authorList>
            <person name="Liu Y."/>
            <person name="Hou J."/>
            <person name="Li T.-Q."/>
            <person name="Guan C.-H."/>
            <person name="Wu X."/>
            <person name="Wu H.-Z."/>
            <person name="Ling F."/>
            <person name="Zhang R."/>
            <person name="Shi X.-G."/>
            <person name="Ren J.-P."/>
            <person name="Chen E.-F."/>
            <person name="Sun J.-M."/>
        </authorList>
    </citation>
    <scope>NUCLEOTIDE SEQUENCE</scope>
    <source>
        <strain evidence="6">Adult_tree_wgs_1</strain>
        <tissue evidence="6">Leaves</tissue>
    </source>
</reference>
<feature type="domain" description="GH16" evidence="5">
    <location>
        <begin position="182"/>
        <end position="355"/>
    </location>
</feature>
<organism evidence="6 7">
    <name type="scientific">Rhododendron simsii</name>
    <name type="common">Sims's rhododendron</name>
    <dbReference type="NCBI Taxonomy" id="118357"/>
    <lineage>
        <taxon>Eukaryota</taxon>
        <taxon>Viridiplantae</taxon>
        <taxon>Streptophyta</taxon>
        <taxon>Embryophyta</taxon>
        <taxon>Tracheophyta</taxon>
        <taxon>Spermatophyta</taxon>
        <taxon>Magnoliopsida</taxon>
        <taxon>eudicotyledons</taxon>
        <taxon>Gunneridae</taxon>
        <taxon>Pentapetalae</taxon>
        <taxon>asterids</taxon>
        <taxon>Ericales</taxon>
        <taxon>Ericaceae</taxon>
        <taxon>Ericoideae</taxon>
        <taxon>Rhodoreae</taxon>
        <taxon>Rhododendron</taxon>
    </lineage>
</organism>
<evidence type="ECO:0000256" key="4">
    <source>
        <dbReference type="SAM" id="MobiDB-lite"/>
    </source>
</evidence>
<dbReference type="InterPro" id="IPR044791">
    <property type="entry name" value="Beta-glucanase/XTH"/>
</dbReference>